<name>A0A1M4STP8_9BACE</name>
<evidence type="ECO:0000313" key="14">
    <source>
        <dbReference type="EMBL" id="SHE35561.1"/>
    </source>
</evidence>
<dbReference type="InterPro" id="IPR035907">
    <property type="entry name" value="Hppk_sf"/>
</dbReference>
<gene>
    <name evidence="14" type="ORF">SAMN05444349_101249</name>
</gene>
<evidence type="ECO:0000256" key="8">
    <source>
        <dbReference type="ARBA" id="ARBA00022840"/>
    </source>
</evidence>
<evidence type="ECO:0000256" key="3">
    <source>
        <dbReference type="ARBA" id="ARBA00013253"/>
    </source>
</evidence>
<organism evidence="14 15">
    <name type="scientific">Bacteroides faecichinchillae</name>
    <dbReference type="NCBI Taxonomy" id="871325"/>
    <lineage>
        <taxon>Bacteria</taxon>
        <taxon>Pseudomonadati</taxon>
        <taxon>Bacteroidota</taxon>
        <taxon>Bacteroidia</taxon>
        <taxon>Bacteroidales</taxon>
        <taxon>Bacteroidaceae</taxon>
        <taxon>Bacteroides</taxon>
    </lineage>
</organism>
<evidence type="ECO:0000256" key="1">
    <source>
        <dbReference type="ARBA" id="ARBA00005051"/>
    </source>
</evidence>
<dbReference type="GO" id="GO:0005524">
    <property type="term" value="F:ATP binding"/>
    <property type="evidence" value="ECO:0007669"/>
    <property type="project" value="UniProtKB-KW"/>
</dbReference>
<dbReference type="Pfam" id="PF01288">
    <property type="entry name" value="HPPK"/>
    <property type="match status" value="1"/>
</dbReference>
<evidence type="ECO:0000256" key="2">
    <source>
        <dbReference type="ARBA" id="ARBA00005810"/>
    </source>
</evidence>
<dbReference type="GO" id="GO:0046654">
    <property type="term" value="P:tetrahydrofolate biosynthetic process"/>
    <property type="evidence" value="ECO:0007669"/>
    <property type="project" value="UniProtKB-UniPathway"/>
</dbReference>
<keyword evidence="8" id="KW-0067">ATP-binding</keyword>
<dbReference type="EMBL" id="FQVD01000001">
    <property type="protein sequence ID" value="SHE35561.1"/>
    <property type="molecule type" value="Genomic_DNA"/>
</dbReference>
<reference evidence="14 15" key="1">
    <citation type="submission" date="2016-11" db="EMBL/GenBank/DDBJ databases">
        <authorList>
            <person name="Jaros S."/>
            <person name="Januszkiewicz K."/>
            <person name="Wedrychowicz H."/>
        </authorList>
    </citation>
    <scope>NUCLEOTIDE SEQUENCE [LARGE SCALE GENOMIC DNA]</scope>
    <source>
        <strain evidence="14 15">DSM 26883</strain>
    </source>
</reference>
<evidence type="ECO:0000256" key="5">
    <source>
        <dbReference type="ARBA" id="ARBA00022679"/>
    </source>
</evidence>
<evidence type="ECO:0000256" key="4">
    <source>
        <dbReference type="ARBA" id="ARBA00016218"/>
    </source>
</evidence>
<evidence type="ECO:0000256" key="6">
    <source>
        <dbReference type="ARBA" id="ARBA00022741"/>
    </source>
</evidence>
<evidence type="ECO:0000256" key="12">
    <source>
        <dbReference type="ARBA" id="ARBA00033413"/>
    </source>
</evidence>
<dbReference type="OrthoDB" id="1122272at2"/>
<dbReference type="GO" id="GO:0046656">
    <property type="term" value="P:folic acid biosynthetic process"/>
    <property type="evidence" value="ECO:0007669"/>
    <property type="project" value="UniProtKB-KW"/>
</dbReference>
<keyword evidence="9" id="KW-0289">Folate biosynthesis</keyword>
<keyword evidence="7 14" id="KW-0418">Kinase</keyword>
<evidence type="ECO:0000259" key="13">
    <source>
        <dbReference type="Pfam" id="PF01288"/>
    </source>
</evidence>
<comment type="pathway">
    <text evidence="1">Cofactor biosynthesis; tetrahydrofolate biosynthesis; 2-amino-4-hydroxy-6-hydroxymethyl-7,8-dihydropteridine diphosphate from 7,8-dihydroneopterin triphosphate: step 4/4.</text>
</comment>
<dbReference type="PANTHER" id="PTHR43071">
    <property type="entry name" value="2-AMINO-4-HYDROXY-6-HYDROXYMETHYLDIHYDROPTERIDINE PYROPHOSPHOKINASE"/>
    <property type="match status" value="1"/>
</dbReference>
<evidence type="ECO:0000256" key="11">
    <source>
        <dbReference type="ARBA" id="ARBA00029766"/>
    </source>
</evidence>
<dbReference type="RefSeq" id="WP_033886377.1">
    <property type="nucleotide sequence ID" value="NZ_FQVD01000001.1"/>
</dbReference>
<dbReference type="UniPathway" id="UPA00077">
    <property type="reaction ID" value="UER00155"/>
</dbReference>
<evidence type="ECO:0000313" key="15">
    <source>
        <dbReference type="Proteomes" id="UP000184436"/>
    </source>
</evidence>
<keyword evidence="15" id="KW-1185">Reference proteome</keyword>
<dbReference type="GO" id="GO:0003848">
    <property type="term" value="F:2-amino-4-hydroxy-6-hydroxymethyldihydropteridine diphosphokinase activity"/>
    <property type="evidence" value="ECO:0007669"/>
    <property type="project" value="UniProtKB-EC"/>
</dbReference>
<protein>
    <recommendedName>
        <fullName evidence="4">2-amino-4-hydroxy-6-hydroxymethyldihydropteridine pyrophosphokinase</fullName>
        <ecNumber evidence="3">2.7.6.3</ecNumber>
    </recommendedName>
    <alternativeName>
        <fullName evidence="11">6-hydroxymethyl-7,8-dihydropterin pyrophosphokinase</fullName>
    </alternativeName>
    <alternativeName>
        <fullName evidence="12">7,8-dihydro-6-hydroxymethylpterin-pyrophosphokinase</fullName>
    </alternativeName>
</protein>
<evidence type="ECO:0000256" key="10">
    <source>
        <dbReference type="ARBA" id="ARBA00029409"/>
    </source>
</evidence>
<sequence>MDNNPTHHQCIICIGSNYHKRENLAFARHKLSELFTSICFAPEQETKPLYFKNQTLFSNQVAVFFSDKREEEVINILKEIESSAGRQPGDKEDEKVCLDIDLLLYDNRILKPEDWEREYVQQSLPNLHFPLRIK</sequence>
<dbReference type="SUPFAM" id="SSF55083">
    <property type="entry name" value="6-hydroxymethyl-7,8-dihydropterin pyrophosphokinase, HPPK"/>
    <property type="match status" value="1"/>
</dbReference>
<dbReference type="EC" id="2.7.6.3" evidence="3"/>
<dbReference type="PANTHER" id="PTHR43071:SF1">
    <property type="entry name" value="2-AMINO-4-HYDROXY-6-HYDROXYMETHYLDIHYDROPTERIDINE PYROPHOSPHOKINASE"/>
    <property type="match status" value="1"/>
</dbReference>
<evidence type="ECO:0000256" key="7">
    <source>
        <dbReference type="ARBA" id="ARBA00022777"/>
    </source>
</evidence>
<proteinExistence type="inferred from homology"/>
<keyword evidence="5" id="KW-0808">Transferase</keyword>
<accession>A0A1M4STP8</accession>
<dbReference type="InterPro" id="IPR000550">
    <property type="entry name" value="Hppk"/>
</dbReference>
<feature type="domain" description="7,8-dihydro-6-hydroxymethylpterin-pyrophosphokinase" evidence="13">
    <location>
        <begin position="12"/>
        <end position="125"/>
    </location>
</feature>
<dbReference type="Proteomes" id="UP000184436">
    <property type="component" value="Unassembled WGS sequence"/>
</dbReference>
<comment type="similarity">
    <text evidence="2">Belongs to the HPPK family.</text>
</comment>
<dbReference type="Gene3D" id="3.30.70.560">
    <property type="entry name" value="7,8-Dihydro-6-hydroxymethylpterin-pyrophosphokinase HPPK"/>
    <property type="match status" value="1"/>
</dbReference>
<keyword evidence="6" id="KW-0547">Nucleotide-binding</keyword>
<dbReference type="AlphaFoldDB" id="A0A1M4STP8"/>
<evidence type="ECO:0000256" key="9">
    <source>
        <dbReference type="ARBA" id="ARBA00022909"/>
    </source>
</evidence>
<dbReference type="STRING" id="871325.SAMN05444349_101249"/>
<dbReference type="GO" id="GO:0016301">
    <property type="term" value="F:kinase activity"/>
    <property type="evidence" value="ECO:0007669"/>
    <property type="project" value="UniProtKB-KW"/>
</dbReference>
<comment type="function">
    <text evidence="10">Catalyzes the transfer of pyrophosphate from adenosine triphosphate (ATP) to 6-hydroxymethyl-7,8-dihydropterin, an enzymatic step in folate biosynthesis pathway.</text>
</comment>